<dbReference type="InterPro" id="IPR006311">
    <property type="entry name" value="TAT_signal"/>
</dbReference>
<evidence type="ECO:0000313" key="1">
    <source>
        <dbReference type="EMBL" id="GAF92710.1"/>
    </source>
</evidence>
<feature type="non-terminal residue" evidence="1">
    <location>
        <position position="205"/>
    </location>
</feature>
<dbReference type="EMBL" id="BARS01011692">
    <property type="protein sequence ID" value="GAF92710.1"/>
    <property type="molecule type" value="Genomic_DNA"/>
</dbReference>
<accession>X0UW64</accession>
<dbReference type="AlphaFoldDB" id="X0UW64"/>
<proteinExistence type="predicted"/>
<comment type="caution">
    <text evidence="1">The sequence shown here is derived from an EMBL/GenBank/DDBJ whole genome shotgun (WGS) entry which is preliminary data.</text>
</comment>
<gene>
    <name evidence="1" type="ORF">S01H1_21169</name>
</gene>
<protein>
    <submittedName>
        <fullName evidence="1">Uncharacterized protein</fullName>
    </submittedName>
</protein>
<dbReference type="PROSITE" id="PS51318">
    <property type="entry name" value="TAT"/>
    <property type="match status" value="1"/>
</dbReference>
<name>X0UW64_9ZZZZ</name>
<organism evidence="1">
    <name type="scientific">marine sediment metagenome</name>
    <dbReference type="NCBI Taxonomy" id="412755"/>
    <lineage>
        <taxon>unclassified sequences</taxon>
        <taxon>metagenomes</taxon>
        <taxon>ecological metagenomes</taxon>
    </lineage>
</organism>
<reference evidence="1" key="1">
    <citation type="journal article" date="2014" name="Front. Microbiol.">
        <title>High frequency of phylogenetically diverse reductive dehalogenase-homologous genes in deep subseafloor sedimentary metagenomes.</title>
        <authorList>
            <person name="Kawai M."/>
            <person name="Futagami T."/>
            <person name="Toyoda A."/>
            <person name="Takaki Y."/>
            <person name="Nishi S."/>
            <person name="Hori S."/>
            <person name="Arai W."/>
            <person name="Tsubouchi T."/>
            <person name="Morono Y."/>
            <person name="Uchiyama I."/>
            <person name="Ito T."/>
            <person name="Fujiyama A."/>
            <person name="Inagaki F."/>
            <person name="Takami H."/>
        </authorList>
    </citation>
    <scope>NUCLEOTIDE SEQUENCE</scope>
    <source>
        <strain evidence="1">Expedition CK06-06</strain>
    </source>
</reference>
<sequence length="205" mass="23739">MVDCFTCRTTGSTRREFLKAAGKAALVLCGGSVVYTVGRASGQVPDLMHEQLQKLTQEEQSYYVVTKDNLIKKYDEATRFQKEVLTRHFDESRVNSWLVQARKGYDSLIPQLPYIGGKENEFTRYLMYPSGIMPTVRILRDEGVPIRKIGQMIFEISTEYYNAIHPLVKWYVRSTYFGEEKKAHMKAAAHKSQLRQYPGDWVFDF</sequence>